<keyword evidence="2" id="KW-1185">Reference proteome</keyword>
<dbReference type="EMBL" id="CACVBM020001840">
    <property type="protein sequence ID" value="CAA7060963.1"/>
    <property type="molecule type" value="Genomic_DNA"/>
</dbReference>
<gene>
    <name evidence="1" type="ORF">MERR_LOCUS48199</name>
</gene>
<sequence>MHHSLVIVRFRTGEVTMENMVRLYHSPCMIWSSNMQIQSFFVMDAWILVPDVESGFTKLLDLCKCTDRGSMGIEPRTGYSSGFTKLLDLCKCTDRGSMGIEHKDWLLSTL</sequence>
<reference evidence="1" key="1">
    <citation type="submission" date="2020-01" db="EMBL/GenBank/DDBJ databases">
        <authorList>
            <person name="Mishra B."/>
        </authorList>
    </citation>
    <scope>NUCLEOTIDE SEQUENCE [LARGE SCALE GENOMIC DNA]</scope>
</reference>
<accession>A0A6D2LKZ6</accession>
<dbReference type="Proteomes" id="UP000467841">
    <property type="component" value="Unassembled WGS sequence"/>
</dbReference>
<dbReference type="AlphaFoldDB" id="A0A6D2LKZ6"/>
<comment type="caution">
    <text evidence="1">The sequence shown here is derived from an EMBL/GenBank/DDBJ whole genome shotgun (WGS) entry which is preliminary data.</text>
</comment>
<name>A0A6D2LKZ6_9BRAS</name>
<proteinExistence type="predicted"/>
<evidence type="ECO:0000313" key="1">
    <source>
        <dbReference type="EMBL" id="CAA7060963.1"/>
    </source>
</evidence>
<evidence type="ECO:0000313" key="2">
    <source>
        <dbReference type="Proteomes" id="UP000467841"/>
    </source>
</evidence>
<protein>
    <submittedName>
        <fullName evidence="1">Uncharacterized protein</fullName>
    </submittedName>
</protein>
<organism evidence="1 2">
    <name type="scientific">Microthlaspi erraticum</name>
    <dbReference type="NCBI Taxonomy" id="1685480"/>
    <lineage>
        <taxon>Eukaryota</taxon>
        <taxon>Viridiplantae</taxon>
        <taxon>Streptophyta</taxon>
        <taxon>Embryophyta</taxon>
        <taxon>Tracheophyta</taxon>
        <taxon>Spermatophyta</taxon>
        <taxon>Magnoliopsida</taxon>
        <taxon>eudicotyledons</taxon>
        <taxon>Gunneridae</taxon>
        <taxon>Pentapetalae</taxon>
        <taxon>rosids</taxon>
        <taxon>malvids</taxon>
        <taxon>Brassicales</taxon>
        <taxon>Brassicaceae</taxon>
        <taxon>Coluteocarpeae</taxon>
        <taxon>Microthlaspi</taxon>
    </lineage>
</organism>